<proteinExistence type="predicted"/>
<reference evidence="1" key="1">
    <citation type="submission" date="2018-02" db="EMBL/GenBank/DDBJ databases">
        <title>Rhizophora mucronata_Transcriptome.</title>
        <authorList>
            <person name="Meera S.P."/>
            <person name="Sreeshan A."/>
            <person name="Augustine A."/>
        </authorList>
    </citation>
    <scope>NUCLEOTIDE SEQUENCE</scope>
    <source>
        <tissue evidence="1">Leaf</tissue>
    </source>
</reference>
<name>A0A2P2NLM5_RHIMU</name>
<dbReference type="EMBL" id="GGEC01062894">
    <property type="protein sequence ID" value="MBX43378.1"/>
    <property type="molecule type" value="Transcribed_RNA"/>
</dbReference>
<sequence length="23" mass="2739">MISYHHLTIHYNLIVMLVEVSIL</sequence>
<protein>
    <submittedName>
        <fullName evidence="1">125 kDa kinesin-related protein</fullName>
    </submittedName>
</protein>
<evidence type="ECO:0000313" key="1">
    <source>
        <dbReference type="EMBL" id="MBX43378.1"/>
    </source>
</evidence>
<dbReference type="AlphaFoldDB" id="A0A2P2NLM5"/>
<organism evidence="1">
    <name type="scientific">Rhizophora mucronata</name>
    <name type="common">Asiatic mangrove</name>
    <dbReference type="NCBI Taxonomy" id="61149"/>
    <lineage>
        <taxon>Eukaryota</taxon>
        <taxon>Viridiplantae</taxon>
        <taxon>Streptophyta</taxon>
        <taxon>Embryophyta</taxon>
        <taxon>Tracheophyta</taxon>
        <taxon>Spermatophyta</taxon>
        <taxon>Magnoliopsida</taxon>
        <taxon>eudicotyledons</taxon>
        <taxon>Gunneridae</taxon>
        <taxon>Pentapetalae</taxon>
        <taxon>rosids</taxon>
        <taxon>fabids</taxon>
        <taxon>Malpighiales</taxon>
        <taxon>Rhizophoraceae</taxon>
        <taxon>Rhizophora</taxon>
    </lineage>
</organism>
<accession>A0A2P2NLM5</accession>